<dbReference type="Pfam" id="PF02221">
    <property type="entry name" value="E1_DerP2_DerF2"/>
    <property type="match status" value="1"/>
</dbReference>
<dbReference type="Pfam" id="PF03175">
    <property type="entry name" value="DNA_pol_B_2"/>
    <property type="match status" value="2"/>
</dbReference>
<dbReference type="InterPro" id="IPR004868">
    <property type="entry name" value="DNA-dir_DNA_pol_B_mt/vir"/>
</dbReference>
<keyword evidence="11" id="KW-0238">DNA-binding</keyword>
<dbReference type="SUPFAM" id="SSF53098">
    <property type="entry name" value="Ribonuclease H-like"/>
    <property type="match status" value="1"/>
</dbReference>
<dbReference type="PANTHER" id="PTHR33568:SF3">
    <property type="entry name" value="DNA-DIRECTED DNA POLYMERASE"/>
    <property type="match status" value="1"/>
</dbReference>
<dbReference type="Gene3D" id="1.10.287.690">
    <property type="entry name" value="Helix hairpin bin"/>
    <property type="match status" value="1"/>
</dbReference>
<evidence type="ECO:0000256" key="3">
    <source>
        <dbReference type="ARBA" id="ARBA00006370"/>
    </source>
</evidence>
<dbReference type="Proteomes" id="UP000095280">
    <property type="component" value="Unplaced"/>
</dbReference>
<dbReference type="Gene3D" id="3.30.420.10">
    <property type="entry name" value="Ribonuclease H-like superfamily/Ribonuclease H"/>
    <property type="match status" value="1"/>
</dbReference>
<dbReference type="GO" id="GO:0006260">
    <property type="term" value="P:DNA replication"/>
    <property type="evidence" value="ECO:0007669"/>
    <property type="project" value="UniProtKB-KW"/>
</dbReference>
<dbReference type="SUPFAM" id="SSF81296">
    <property type="entry name" value="E set domains"/>
    <property type="match status" value="1"/>
</dbReference>
<dbReference type="GO" id="GO:0005576">
    <property type="term" value="C:extracellular region"/>
    <property type="evidence" value="ECO:0007669"/>
    <property type="project" value="UniProtKB-SubCell"/>
</dbReference>
<keyword evidence="10" id="KW-0239">DNA-directed DNA polymerase</keyword>
<keyword evidence="9" id="KW-0732">Signal</keyword>
<sequence>LKFETGVNQPHISFVATCRNVPSWGFYNSPIFVAWGGAIKLLLLQAINQKFLTVVKFQAVRILVTMRIFIADLAQFQPPPQPDTVEGDGFIARLGGAKALPKFRAKGVEYVVSFTDTTDIRATFGGIISVLCADPECQRFHLGQVDGGQHAAHGSMSRRSAPPASLQSLYLNISTRFCSRTPAWVPRGGCGSLDAAERHIQARHSIGGRNYVIIANSDKRCLIRALVVAKAFADLQAKAITKNTWQTIKADSPMQKKLTGELQIAAKLYSSPGRDFGVRVYSAEEGNTCVYALPGREVLNLHLIGEHFNAVCKVPPFFGARRYCDRCQQPYDCNCKVPGTDCKSLQRDYKRCADCGLKCYNQQCFDNHRRKNRAGRSRCSSTRVCPNCGYCEDLKAGQKEPEHKCGHIKCPLCKQYDEAGSHLCFVKAPKVKASTMPYVFYDTETYTDEEKQHHVHLVTAVTCCETCSGRAFPRETCRLCNGLHSAANCLTGRDLGEEFSNCVSHSDCACQMADFVSVGPASLNAFFAWLSTAFRGGAIVVAHNASGYDSFLLLGALLNGLAKKRPQVLFQGSRLMSMTVDKLVFKDSLNFIPIPLAQFPKALGLADTKLAKGTFPHEFNKPANWNYVGSYPAIEYYGGKANKDYDSICAWLASRQGELFNFNREYLDYCLSDTVLLREGCIKYRAIIGDICDGLEPFVQANTIASLAMAVFTTRFMEPNSVGVIARQADQQSFKARKWLTYLNATEFGGRLRTCDSTDGEAVILGRKVDGFDEASNTVLQFHGCFYHGCEQCMPDQDAVHPLKRQPLSHIRHETEWFTRELERHNYSVRVIWEHEYDTVLASQADFIAATAHLRAPLKMEDALYGGRVECFIPHAVASETETLKYRDVVSLYPTVQSKDPYPIGHPVQHPTPQVLDSDALASYFGIAKVTVLPPSNLHIPLLPYRVQKKLFFGLCRTCMEQQCGDDCDHSDEQRALTGTWATPELRKAFQLGYRLQVVHALAYWTEKRTGLFSDYVSTFLKLKAESSGSPGMSDEDKAAYIADFFAKEGVTLDKVEPNPGLRFVAKIFLNSLWGKFCQRDDLTSTEIVSSYEDWLARLTDPNLKVKACEPIGSEFMLLEYRHRYFNQRPFRYSNVPIGVFTTTQARLRLYEALEGLGERAIYCDTDSVVYRHSEGQWEPPHGTSLGMWTDEVPAGSRMTDFVSGGPKLYTYIVEDAAGVQSQVLKCKGIRLTPEIRERSDELRSALLHGGSLKLPQFQFRRDKASCTIHTVSMDKTFQRVLTKLSEIFSSSQAAMLRSVAILLALLIGGVICDPVTKFVDCGSKAGKIDSLDVTPCPKIPCELPRGTNAQIKITFTPSENSTSVKAVVHGIVAKIPVPFPLPDTNACDSMAPACPLKAGTQAVYTSTLQVKSSYPAVGVVVKWELADAKEVDFVCLEVPARLV</sequence>
<comment type="similarity">
    <text evidence="3">Belongs to the NPC2 family.</text>
</comment>
<dbReference type="SMART" id="SM00737">
    <property type="entry name" value="ML"/>
    <property type="match status" value="1"/>
</dbReference>
<keyword evidence="5" id="KW-0964">Secreted</keyword>
<evidence type="ECO:0000256" key="2">
    <source>
        <dbReference type="ARBA" id="ARBA00005755"/>
    </source>
</evidence>
<evidence type="ECO:0000256" key="12">
    <source>
        <dbReference type="ARBA" id="ARBA00049244"/>
    </source>
</evidence>
<dbReference type="PANTHER" id="PTHR33568">
    <property type="entry name" value="DNA POLYMERASE"/>
    <property type="match status" value="1"/>
</dbReference>
<dbReference type="InterPro" id="IPR036397">
    <property type="entry name" value="RNaseH_sf"/>
</dbReference>
<dbReference type="InterPro" id="IPR014756">
    <property type="entry name" value="Ig_E-set"/>
</dbReference>
<dbReference type="Gene3D" id="3.90.1600.10">
    <property type="entry name" value="Palm domain of DNA polymerase"/>
    <property type="match status" value="1"/>
</dbReference>
<evidence type="ECO:0000256" key="11">
    <source>
        <dbReference type="ARBA" id="ARBA00023125"/>
    </source>
</evidence>
<comment type="similarity">
    <text evidence="2">Belongs to the DNA polymerase type-B family.</text>
</comment>
<evidence type="ECO:0000256" key="8">
    <source>
        <dbReference type="ARBA" id="ARBA00022705"/>
    </source>
</evidence>
<dbReference type="CDD" id="cd00916">
    <property type="entry name" value="Npc2_like"/>
    <property type="match status" value="1"/>
</dbReference>
<accession>A0A1I8JFS8</accession>
<evidence type="ECO:0000256" key="6">
    <source>
        <dbReference type="ARBA" id="ARBA00022679"/>
    </source>
</evidence>
<evidence type="ECO:0000313" key="14">
    <source>
        <dbReference type="Proteomes" id="UP000095280"/>
    </source>
</evidence>
<dbReference type="GO" id="GO:0003677">
    <property type="term" value="F:DNA binding"/>
    <property type="evidence" value="ECO:0007669"/>
    <property type="project" value="UniProtKB-KW"/>
</dbReference>
<dbReference type="InterPro" id="IPR012337">
    <property type="entry name" value="RNaseH-like_sf"/>
</dbReference>
<keyword evidence="8" id="KW-0235">DNA replication</keyword>
<dbReference type="Gene3D" id="3.40.960.10">
    <property type="entry name" value="VSR Endonuclease"/>
    <property type="match status" value="1"/>
</dbReference>
<evidence type="ECO:0000256" key="5">
    <source>
        <dbReference type="ARBA" id="ARBA00022525"/>
    </source>
</evidence>
<protein>
    <recommendedName>
        <fullName evidence="4">DNA-directed DNA polymerase</fullName>
        <ecNumber evidence="4">2.7.7.7</ecNumber>
    </recommendedName>
</protein>
<evidence type="ECO:0000256" key="10">
    <source>
        <dbReference type="ARBA" id="ARBA00022932"/>
    </source>
</evidence>
<dbReference type="GO" id="GO:0032367">
    <property type="term" value="P:intracellular cholesterol transport"/>
    <property type="evidence" value="ECO:0007669"/>
    <property type="project" value="InterPro"/>
</dbReference>
<dbReference type="InterPro" id="IPR023211">
    <property type="entry name" value="DNA_pol_palm_dom_sf"/>
</dbReference>
<evidence type="ECO:0000259" key="13">
    <source>
        <dbReference type="SMART" id="SM00737"/>
    </source>
</evidence>
<dbReference type="WBParaSite" id="maker-uti_cns_0047347-snap-gene-0.7-mRNA-1">
    <property type="protein sequence ID" value="maker-uti_cns_0047347-snap-gene-0.7-mRNA-1"/>
    <property type="gene ID" value="maker-uti_cns_0047347-snap-gene-0.7"/>
</dbReference>
<evidence type="ECO:0000313" key="15">
    <source>
        <dbReference type="WBParaSite" id="maker-uti_cns_0047347-snap-gene-0.7-mRNA-1"/>
    </source>
</evidence>
<evidence type="ECO:0000256" key="9">
    <source>
        <dbReference type="ARBA" id="ARBA00022729"/>
    </source>
</evidence>
<proteinExistence type="inferred from homology"/>
<dbReference type="InterPro" id="IPR043502">
    <property type="entry name" value="DNA/RNA_pol_sf"/>
</dbReference>
<dbReference type="InterPro" id="IPR003172">
    <property type="entry name" value="ML_dom"/>
</dbReference>
<evidence type="ECO:0000256" key="7">
    <source>
        <dbReference type="ARBA" id="ARBA00022695"/>
    </source>
</evidence>
<dbReference type="GO" id="GO:0003887">
    <property type="term" value="F:DNA-directed DNA polymerase activity"/>
    <property type="evidence" value="ECO:0007669"/>
    <property type="project" value="UniProtKB-KW"/>
</dbReference>
<keyword evidence="6" id="KW-0808">Transferase</keyword>
<evidence type="ECO:0000256" key="4">
    <source>
        <dbReference type="ARBA" id="ARBA00012417"/>
    </source>
</evidence>
<feature type="domain" description="MD-2-related lipid-recognition" evidence="13">
    <location>
        <begin position="1319"/>
        <end position="1441"/>
    </location>
</feature>
<name>A0A1I8JFS8_9PLAT</name>
<dbReference type="Gene3D" id="2.60.40.770">
    <property type="match status" value="1"/>
</dbReference>
<evidence type="ECO:0000256" key="1">
    <source>
        <dbReference type="ARBA" id="ARBA00004613"/>
    </source>
</evidence>
<dbReference type="FunFam" id="2.60.40.770:FF:000001">
    <property type="entry name" value="NPC intracellular cholesterol transporter 2"/>
    <property type="match status" value="1"/>
</dbReference>
<dbReference type="SUPFAM" id="SSF56672">
    <property type="entry name" value="DNA/RNA polymerases"/>
    <property type="match status" value="1"/>
</dbReference>
<reference evidence="15" key="1">
    <citation type="submission" date="2016-11" db="UniProtKB">
        <authorList>
            <consortium name="WormBaseParasite"/>
        </authorList>
    </citation>
    <scope>IDENTIFICATION</scope>
</reference>
<keyword evidence="7" id="KW-0548">Nucleotidyltransferase</keyword>
<organism evidence="14 15">
    <name type="scientific">Macrostomum lignano</name>
    <dbReference type="NCBI Taxonomy" id="282301"/>
    <lineage>
        <taxon>Eukaryota</taxon>
        <taxon>Metazoa</taxon>
        <taxon>Spiralia</taxon>
        <taxon>Lophotrochozoa</taxon>
        <taxon>Platyhelminthes</taxon>
        <taxon>Rhabditophora</taxon>
        <taxon>Macrostomorpha</taxon>
        <taxon>Macrostomida</taxon>
        <taxon>Macrostomidae</taxon>
        <taxon>Macrostomum</taxon>
    </lineage>
</organism>
<comment type="subcellular location">
    <subcellularLocation>
        <location evidence="1">Secreted</location>
    </subcellularLocation>
</comment>
<dbReference type="GO" id="GO:0000166">
    <property type="term" value="F:nucleotide binding"/>
    <property type="evidence" value="ECO:0007669"/>
    <property type="project" value="InterPro"/>
</dbReference>
<keyword evidence="14" id="KW-1185">Reference proteome</keyword>
<comment type="catalytic activity">
    <reaction evidence="12">
        <text>DNA(n) + a 2'-deoxyribonucleoside 5'-triphosphate = DNA(n+1) + diphosphate</text>
        <dbReference type="Rhea" id="RHEA:22508"/>
        <dbReference type="Rhea" id="RHEA-COMP:17339"/>
        <dbReference type="Rhea" id="RHEA-COMP:17340"/>
        <dbReference type="ChEBI" id="CHEBI:33019"/>
        <dbReference type="ChEBI" id="CHEBI:61560"/>
        <dbReference type="ChEBI" id="CHEBI:173112"/>
        <dbReference type="EC" id="2.7.7.7"/>
    </reaction>
</comment>
<dbReference type="InterPro" id="IPR033916">
    <property type="entry name" value="ML_Npc2-like"/>
</dbReference>
<dbReference type="EC" id="2.7.7.7" evidence="4"/>